<proteinExistence type="predicted"/>
<reference evidence="3" key="1">
    <citation type="journal article" date="2019" name="Int. J. Syst. Evol. Microbiol.">
        <title>The Global Catalogue of Microorganisms (GCM) 10K type strain sequencing project: providing services to taxonomists for standard genome sequencing and annotation.</title>
        <authorList>
            <consortium name="The Broad Institute Genomics Platform"/>
            <consortium name="The Broad Institute Genome Sequencing Center for Infectious Disease"/>
            <person name="Wu L."/>
            <person name="Ma J."/>
        </authorList>
    </citation>
    <scope>NUCLEOTIDE SEQUENCE [LARGE SCALE GENOMIC DNA]</scope>
    <source>
        <strain evidence="3">CCUG 61889</strain>
    </source>
</reference>
<feature type="region of interest" description="Disordered" evidence="1">
    <location>
        <begin position="1"/>
        <end position="48"/>
    </location>
</feature>
<evidence type="ECO:0000256" key="1">
    <source>
        <dbReference type="SAM" id="MobiDB-lite"/>
    </source>
</evidence>
<comment type="caution">
    <text evidence="2">The sequence shown here is derived from an EMBL/GenBank/DDBJ whole genome shotgun (WGS) entry which is preliminary data.</text>
</comment>
<dbReference type="EMBL" id="JBHRZT010000072">
    <property type="protein sequence ID" value="MFC3885826.1"/>
    <property type="molecule type" value="Genomic_DNA"/>
</dbReference>
<feature type="compositionally biased region" description="Basic and acidic residues" evidence="1">
    <location>
        <begin position="1"/>
        <end position="11"/>
    </location>
</feature>
<evidence type="ECO:0000313" key="3">
    <source>
        <dbReference type="Proteomes" id="UP001595752"/>
    </source>
</evidence>
<name>A0ABV8B8U2_9BACI</name>
<accession>A0ABV8B8U2</accession>
<sequence>MDKREQSKDTGKLTNYQYGTEKDQRTPHTNGKGLLGKGASVTSENDTI</sequence>
<evidence type="ECO:0008006" key="4">
    <source>
        <dbReference type="Google" id="ProtNLM"/>
    </source>
</evidence>
<gene>
    <name evidence="2" type="ORF">ACFOU2_21065</name>
</gene>
<keyword evidence="3" id="KW-1185">Reference proteome</keyword>
<organism evidence="2 3">
    <name type="scientific">Bacillus songklensis</name>
    <dbReference type="NCBI Taxonomy" id="1069116"/>
    <lineage>
        <taxon>Bacteria</taxon>
        <taxon>Bacillati</taxon>
        <taxon>Bacillota</taxon>
        <taxon>Bacilli</taxon>
        <taxon>Bacillales</taxon>
        <taxon>Bacillaceae</taxon>
        <taxon>Bacillus</taxon>
    </lineage>
</organism>
<evidence type="ECO:0000313" key="2">
    <source>
        <dbReference type="EMBL" id="MFC3885826.1"/>
    </source>
</evidence>
<dbReference type="RefSeq" id="WP_377918215.1">
    <property type="nucleotide sequence ID" value="NZ_JBHRZT010000072.1"/>
</dbReference>
<protein>
    <recommendedName>
        <fullName evidence="4">YpzG-like protein</fullName>
    </recommendedName>
</protein>
<dbReference type="Proteomes" id="UP001595752">
    <property type="component" value="Unassembled WGS sequence"/>
</dbReference>